<keyword evidence="3" id="KW-0663">Pyridoxal phosphate</keyword>
<dbReference type="FunFam" id="3.40.640.10:FF:000030">
    <property type="entry name" value="Low-specificity L-threonine aldolase"/>
    <property type="match status" value="1"/>
</dbReference>
<accession>A0A2T0PYB6</accession>
<dbReference type="SUPFAM" id="SSF53383">
    <property type="entry name" value="PLP-dependent transferases"/>
    <property type="match status" value="1"/>
</dbReference>
<name>A0A2T0PYB6_9ACTN</name>
<evidence type="ECO:0000256" key="3">
    <source>
        <dbReference type="ARBA" id="ARBA00022898"/>
    </source>
</evidence>
<dbReference type="InterPro" id="IPR015424">
    <property type="entry name" value="PyrdxlP-dep_Trfase"/>
</dbReference>
<comment type="similarity">
    <text evidence="2">Belongs to the threonine aldolase family.</text>
</comment>
<dbReference type="PANTHER" id="PTHR48097:SF9">
    <property type="entry name" value="L-THREONINE ALDOLASE"/>
    <property type="match status" value="1"/>
</dbReference>
<dbReference type="OrthoDB" id="9774495at2"/>
<dbReference type="InterPro" id="IPR015421">
    <property type="entry name" value="PyrdxlP-dep_Trfase_major"/>
</dbReference>
<evidence type="ECO:0000313" key="7">
    <source>
        <dbReference type="EMBL" id="PRX96520.1"/>
    </source>
</evidence>
<protein>
    <submittedName>
        <fullName evidence="7">L-threonine aldolase</fullName>
    </submittedName>
</protein>
<evidence type="ECO:0000259" key="6">
    <source>
        <dbReference type="Pfam" id="PF01212"/>
    </source>
</evidence>
<keyword evidence="8" id="KW-1185">Reference proteome</keyword>
<feature type="domain" description="Aromatic amino acid beta-eliminating lyase/threonine aldolase" evidence="6">
    <location>
        <begin position="3"/>
        <end position="287"/>
    </location>
</feature>
<dbReference type="InterPro" id="IPR015422">
    <property type="entry name" value="PyrdxlP-dep_Trfase_small"/>
</dbReference>
<dbReference type="NCBIfam" id="NF041359">
    <property type="entry name" value="GntG_guanitoxin"/>
    <property type="match status" value="1"/>
</dbReference>
<evidence type="ECO:0000256" key="1">
    <source>
        <dbReference type="ARBA" id="ARBA00001933"/>
    </source>
</evidence>
<dbReference type="AlphaFoldDB" id="A0A2T0PYB6"/>
<keyword evidence="4" id="KW-0456">Lyase</keyword>
<dbReference type="InterPro" id="IPR001597">
    <property type="entry name" value="ArAA_b-elim_lyase/Thr_aldolase"/>
</dbReference>
<comment type="cofactor">
    <cofactor evidence="1">
        <name>pyridoxal 5'-phosphate</name>
        <dbReference type="ChEBI" id="CHEBI:597326"/>
    </cofactor>
</comment>
<dbReference type="InterPro" id="IPR023603">
    <property type="entry name" value="Low_specificity_L-TA-like"/>
</dbReference>
<evidence type="ECO:0000256" key="2">
    <source>
        <dbReference type="ARBA" id="ARBA00006966"/>
    </source>
</evidence>
<comment type="caution">
    <text evidence="7">The sequence shown here is derived from an EMBL/GenBank/DDBJ whole genome shotgun (WGS) entry which is preliminary data.</text>
</comment>
<dbReference type="PIRSF" id="PIRSF017617">
    <property type="entry name" value="Thr_aldolase"/>
    <property type="match status" value="1"/>
</dbReference>
<evidence type="ECO:0000256" key="5">
    <source>
        <dbReference type="PIRSR" id="PIRSR017617-1"/>
    </source>
</evidence>
<dbReference type="GO" id="GO:0006545">
    <property type="term" value="P:glycine biosynthetic process"/>
    <property type="evidence" value="ECO:0007669"/>
    <property type="project" value="TreeGrafter"/>
</dbReference>
<organism evidence="7 8">
    <name type="scientific">Allonocardiopsis opalescens</name>
    <dbReference type="NCBI Taxonomy" id="1144618"/>
    <lineage>
        <taxon>Bacteria</taxon>
        <taxon>Bacillati</taxon>
        <taxon>Actinomycetota</taxon>
        <taxon>Actinomycetes</taxon>
        <taxon>Streptosporangiales</taxon>
        <taxon>Allonocardiopsis</taxon>
    </lineage>
</organism>
<gene>
    <name evidence="7" type="ORF">CLV72_10743</name>
</gene>
<proteinExistence type="inferred from homology"/>
<dbReference type="RefSeq" id="WP_106249768.1">
    <property type="nucleotide sequence ID" value="NZ_PVZC01000007.1"/>
</dbReference>
<dbReference type="Gene3D" id="3.90.1150.10">
    <property type="entry name" value="Aspartate Aminotransferase, domain 1"/>
    <property type="match status" value="1"/>
</dbReference>
<dbReference type="GO" id="GO:0005829">
    <property type="term" value="C:cytosol"/>
    <property type="evidence" value="ECO:0007669"/>
    <property type="project" value="TreeGrafter"/>
</dbReference>
<feature type="modified residue" description="N6-(pyridoxal phosphate)lysine" evidence="5">
    <location>
        <position position="202"/>
    </location>
</feature>
<dbReference type="Proteomes" id="UP000237846">
    <property type="component" value="Unassembled WGS sequence"/>
</dbReference>
<dbReference type="Pfam" id="PF01212">
    <property type="entry name" value="Beta_elim_lyase"/>
    <property type="match status" value="1"/>
</dbReference>
<dbReference type="EMBL" id="PVZC01000007">
    <property type="protein sequence ID" value="PRX96520.1"/>
    <property type="molecule type" value="Genomic_DNA"/>
</dbReference>
<reference evidence="7 8" key="1">
    <citation type="submission" date="2018-03" db="EMBL/GenBank/DDBJ databases">
        <title>Genomic Encyclopedia of Archaeal and Bacterial Type Strains, Phase II (KMG-II): from individual species to whole genera.</title>
        <authorList>
            <person name="Goeker M."/>
        </authorList>
    </citation>
    <scope>NUCLEOTIDE SEQUENCE [LARGE SCALE GENOMIC DNA]</scope>
    <source>
        <strain evidence="7 8">DSM 45601</strain>
    </source>
</reference>
<dbReference type="GO" id="GO:0006567">
    <property type="term" value="P:L-threonine catabolic process"/>
    <property type="evidence" value="ECO:0007669"/>
    <property type="project" value="TreeGrafter"/>
</dbReference>
<evidence type="ECO:0000256" key="4">
    <source>
        <dbReference type="ARBA" id="ARBA00023239"/>
    </source>
</evidence>
<dbReference type="PANTHER" id="PTHR48097">
    <property type="entry name" value="L-THREONINE ALDOLASE-RELATED"/>
    <property type="match status" value="1"/>
</dbReference>
<dbReference type="GO" id="GO:0008732">
    <property type="term" value="F:L-allo-threonine aldolase activity"/>
    <property type="evidence" value="ECO:0007669"/>
    <property type="project" value="TreeGrafter"/>
</dbReference>
<evidence type="ECO:0000313" key="8">
    <source>
        <dbReference type="Proteomes" id="UP000237846"/>
    </source>
</evidence>
<sequence>MIELRSDTFTLPTARMRAAMADAEVGNDVYGEDPTVRRLEERAAELLGAEAACLTPTGTMANLCAILSWIPRGGKLLCGDESDIYLHEAGGASVCGSAVYAPVPTGADGSLSIGDLAAALPEDPDDPEFAPAALICLENTHNRRGGRPLGPGYLAGVAGFAREHGLPVHLDGARLFNAAVSLGVAPAELARHADSAQFCLSKGLGAPVGSVLTGSAAFIRRARRVRKMLGGGMRQSGVVAAAGLVALAEWPRLAEDHAHAARLAAGLAGLPGVELDPAAVRTNIVIFRLTGTAPGHERFIALMRDRGVALAELGRGRLRAVTHAGVSTADVDRAVAAAAAVLDEAAARGTASGAVAR</sequence>
<dbReference type="Gene3D" id="3.40.640.10">
    <property type="entry name" value="Type I PLP-dependent aspartate aminotransferase-like (Major domain)"/>
    <property type="match status" value="1"/>
</dbReference>